<organism evidence="7 8">
    <name type="scientific">Salinibacillus xinjiangensis</name>
    <dbReference type="NCBI Taxonomy" id="1229268"/>
    <lineage>
        <taxon>Bacteria</taxon>
        <taxon>Bacillati</taxon>
        <taxon>Bacillota</taxon>
        <taxon>Bacilli</taxon>
        <taxon>Bacillales</taxon>
        <taxon>Bacillaceae</taxon>
        <taxon>Salinibacillus</taxon>
    </lineage>
</organism>
<evidence type="ECO:0000256" key="3">
    <source>
        <dbReference type="ARBA" id="ARBA00022842"/>
    </source>
</evidence>
<dbReference type="Proteomes" id="UP000480185">
    <property type="component" value="Unassembled WGS sequence"/>
</dbReference>
<dbReference type="PANTHER" id="PTHR32308:SF0">
    <property type="entry name" value="HPCH_HPAI ALDOLASE_CITRATE LYASE DOMAIN-CONTAINING PROTEIN"/>
    <property type="match status" value="1"/>
</dbReference>
<name>A0A6G1X1G2_9BACI</name>
<dbReference type="OrthoDB" id="9786940at2"/>
<dbReference type="Gene3D" id="3.20.20.60">
    <property type="entry name" value="Phosphoenolpyruvate-binding domains"/>
    <property type="match status" value="1"/>
</dbReference>
<evidence type="ECO:0000313" key="7">
    <source>
        <dbReference type="EMBL" id="MRG84831.1"/>
    </source>
</evidence>
<dbReference type="PANTHER" id="PTHR32308">
    <property type="entry name" value="LYASE BETA SUBUNIT, PUTATIVE (AFU_ORTHOLOGUE AFUA_4G13030)-RELATED"/>
    <property type="match status" value="1"/>
</dbReference>
<keyword evidence="2 5" id="KW-0479">Metal-binding</keyword>
<dbReference type="RefSeq" id="WP_153726805.1">
    <property type="nucleotide sequence ID" value="NZ_WJNH01000001.1"/>
</dbReference>
<accession>A0A6G1X1G2</accession>
<dbReference type="InterPro" id="IPR040442">
    <property type="entry name" value="Pyrv_kinase-like_dom_sf"/>
</dbReference>
<dbReference type="AlphaFoldDB" id="A0A6G1X1G2"/>
<evidence type="ECO:0000256" key="4">
    <source>
        <dbReference type="PIRSR" id="PIRSR015582-1"/>
    </source>
</evidence>
<sequence>MCEKGMMLLIISWLFIPGSQDKFLNKVKDVNADAFIFDLEDSVSNQDKKMARIKVSRMVQSFKQNRNYIRVNAISTEYFLDDLYETVTEGLSGIVLPKVNAKNDIVIVDYLLSAVERKIGLKEGTISVVPIIENALGLRNAFEIATSSERVKQLAFGAEDFMLDLNVSTEERKNGMTYVRSKLVADSRAANIEPPIDAIYPDFKNEEGFKLDVEMGKQLGFQGKLLIHPKQIPVVTEIYAPTPEELDEAKRIVTSYEQARQHGLGSIEVDGKMVDIPVAERAKRILSYVDSSN</sequence>
<dbReference type="SUPFAM" id="SSF51621">
    <property type="entry name" value="Phosphoenolpyruvate/pyruvate domain"/>
    <property type="match status" value="1"/>
</dbReference>
<feature type="domain" description="HpcH/HpaI aldolase/citrate lyase" evidence="6">
    <location>
        <begin position="13"/>
        <end position="229"/>
    </location>
</feature>
<evidence type="ECO:0000256" key="1">
    <source>
        <dbReference type="ARBA" id="ARBA00001946"/>
    </source>
</evidence>
<dbReference type="Pfam" id="PF03328">
    <property type="entry name" value="HpcH_HpaI"/>
    <property type="match status" value="1"/>
</dbReference>
<evidence type="ECO:0000259" key="6">
    <source>
        <dbReference type="Pfam" id="PF03328"/>
    </source>
</evidence>
<keyword evidence="8" id="KW-1185">Reference proteome</keyword>
<reference evidence="7 8" key="1">
    <citation type="submission" date="2019-11" db="EMBL/GenBank/DDBJ databases">
        <authorList>
            <person name="Li J."/>
        </authorList>
    </citation>
    <scope>NUCLEOTIDE SEQUENCE [LARGE SCALE GENOMIC DNA]</scope>
    <source>
        <strain evidence="7 8">J4</strain>
    </source>
</reference>
<protein>
    <submittedName>
        <fullName evidence="7">CoA ester lyase</fullName>
    </submittedName>
</protein>
<keyword evidence="7" id="KW-0456">Lyase</keyword>
<dbReference type="PIRSF" id="PIRSF015582">
    <property type="entry name" value="Cit_lyase_B"/>
    <property type="match status" value="1"/>
</dbReference>
<dbReference type="GO" id="GO:0016829">
    <property type="term" value="F:lyase activity"/>
    <property type="evidence" value="ECO:0007669"/>
    <property type="project" value="UniProtKB-KW"/>
</dbReference>
<comment type="cofactor">
    <cofactor evidence="1">
        <name>Mg(2+)</name>
        <dbReference type="ChEBI" id="CHEBI:18420"/>
    </cofactor>
</comment>
<feature type="binding site" evidence="5">
    <location>
        <position position="133"/>
    </location>
    <ligand>
        <name>Mg(2+)</name>
        <dbReference type="ChEBI" id="CHEBI:18420"/>
    </ligand>
</feature>
<dbReference type="GO" id="GO:0006107">
    <property type="term" value="P:oxaloacetate metabolic process"/>
    <property type="evidence" value="ECO:0007669"/>
    <property type="project" value="TreeGrafter"/>
</dbReference>
<feature type="binding site" evidence="4">
    <location>
        <position position="133"/>
    </location>
    <ligand>
        <name>substrate</name>
    </ligand>
</feature>
<feature type="binding site" evidence="4">
    <location>
        <position position="70"/>
    </location>
    <ligand>
        <name>substrate</name>
    </ligand>
</feature>
<evidence type="ECO:0000256" key="2">
    <source>
        <dbReference type="ARBA" id="ARBA00022723"/>
    </source>
</evidence>
<dbReference type="InterPro" id="IPR015813">
    <property type="entry name" value="Pyrv/PenolPyrv_kinase-like_dom"/>
</dbReference>
<proteinExistence type="predicted"/>
<dbReference type="InterPro" id="IPR011206">
    <property type="entry name" value="Citrate_lyase_beta/mcl1/mcl2"/>
</dbReference>
<keyword evidence="3 5" id="KW-0460">Magnesium</keyword>
<dbReference type="InterPro" id="IPR005000">
    <property type="entry name" value="Aldolase/citrate-lyase_domain"/>
</dbReference>
<dbReference type="EMBL" id="WJNH01000001">
    <property type="protein sequence ID" value="MRG84831.1"/>
    <property type="molecule type" value="Genomic_DNA"/>
</dbReference>
<gene>
    <name evidence="7" type="ORF">GH754_00660</name>
</gene>
<dbReference type="GO" id="GO:0000287">
    <property type="term" value="F:magnesium ion binding"/>
    <property type="evidence" value="ECO:0007669"/>
    <property type="project" value="TreeGrafter"/>
</dbReference>
<feature type="binding site" evidence="5">
    <location>
        <position position="160"/>
    </location>
    <ligand>
        <name>Mg(2+)</name>
        <dbReference type="ChEBI" id="CHEBI:18420"/>
    </ligand>
</feature>
<comment type="caution">
    <text evidence="7">The sequence shown here is derived from an EMBL/GenBank/DDBJ whole genome shotgun (WGS) entry which is preliminary data.</text>
</comment>
<evidence type="ECO:0000313" key="8">
    <source>
        <dbReference type="Proteomes" id="UP000480185"/>
    </source>
</evidence>
<evidence type="ECO:0000256" key="5">
    <source>
        <dbReference type="PIRSR" id="PIRSR015582-2"/>
    </source>
</evidence>